<keyword evidence="5" id="KW-0687">Ribonucleoprotein</keyword>
<evidence type="ECO:0000256" key="8">
    <source>
        <dbReference type="SAM" id="MobiDB-lite"/>
    </source>
</evidence>
<evidence type="ECO:0000256" key="5">
    <source>
        <dbReference type="ARBA" id="ARBA00023274"/>
    </source>
</evidence>
<accession>A0AAV7ATF7</accession>
<reference evidence="9" key="1">
    <citation type="thesis" date="2020" institute="ProQuest LLC" country="789 East Eisenhower Parkway, Ann Arbor, MI, USA">
        <title>Comparative Genomics and Chromosome Evolution.</title>
        <authorList>
            <person name="Mudd A.B."/>
        </authorList>
    </citation>
    <scope>NUCLEOTIDE SEQUENCE</scope>
    <source>
        <strain evidence="9">237g6f4</strain>
        <tissue evidence="9">Blood</tissue>
    </source>
</reference>
<evidence type="ECO:0000256" key="7">
    <source>
        <dbReference type="ARBA" id="ARBA00035545"/>
    </source>
</evidence>
<evidence type="ECO:0000256" key="3">
    <source>
        <dbReference type="ARBA" id="ARBA00022980"/>
    </source>
</evidence>
<gene>
    <name evidence="9" type="ORF">GDO81_016303</name>
</gene>
<evidence type="ECO:0000256" key="4">
    <source>
        <dbReference type="ARBA" id="ARBA00023128"/>
    </source>
</evidence>
<dbReference type="GO" id="GO:0006412">
    <property type="term" value="P:translation"/>
    <property type="evidence" value="ECO:0007669"/>
    <property type="project" value="InterPro"/>
</dbReference>
<dbReference type="InterPro" id="IPR007740">
    <property type="entry name" value="Ribosomal_mL49"/>
</dbReference>
<evidence type="ECO:0000256" key="1">
    <source>
        <dbReference type="ARBA" id="ARBA00004173"/>
    </source>
</evidence>
<feature type="region of interest" description="Disordered" evidence="8">
    <location>
        <begin position="96"/>
        <end position="115"/>
    </location>
</feature>
<dbReference type="AlphaFoldDB" id="A0AAV7ATF7"/>
<protein>
    <recommendedName>
        <fullName evidence="6">Large ribosomal subunit protein mL49</fullName>
    </recommendedName>
    <alternativeName>
        <fullName evidence="7">39S ribosomal protein L49, mitochondrial</fullName>
    </alternativeName>
</protein>
<name>A0AAV7ATF7_ENGPU</name>
<dbReference type="Gene3D" id="3.30.780.10">
    <property type="entry name" value="SUI1-like domain"/>
    <property type="match status" value="1"/>
</dbReference>
<dbReference type="PANTHER" id="PTHR13477">
    <property type="entry name" value="MITOCHONDRIAL 39S RIBOSOMAL PROTEIN L49"/>
    <property type="match status" value="1"/>
</dbReference>
<dbReference type="GO" id="GO:0003735">
    <property type="term" value="F:structural constituent of ribosome"/>
    <property type="evidence" value="ECO:0007669"/>
    <property type="project" value="InterPro"/>
</dbReference>
<dbReference type="GO" id="GO:0005762">
    <property type="term" value="C:mitochondrial large ribosomal subunit"/>
    <property type="evidence" value="ECO:0007669"/>
    <property type="project" value="TreeGrafter"/>
</dbReference>
<comment type="similarity">
    <text evidence="2">Belongs to the mitochondrion-specific ribosomal protein mL49 family.</text>
</comment>
<keyword evidence="3" id="KW-0689">Ribosomal protein</keyword>
<proteinExistence type="inferred from homology"/>
<dbReference type="EMBL" id="WNYA01000007">
    <property type="protein sequence ID" value="KAG8564040.1"/>
    <property type="molecule type" value="Genomic_DNA"/>
</dbReference>
<dbReference type="FunFam" id="3.30.780.10:FF:000009">
    <property type="entry name" value="39S ribosomal protein L49, mitochondrial"/>
    <property type="match status" value="1"/>
</dbReference>
<dbReference type="Pfam" id="PF05046">
    <property type="entry name" value="Img2"/>
    <property type="match status" value="1"/>
</dbReference>
<comment type="subcellular location">
    <subcellularLocation>
        <location evidence="1">Mitochondrion</location>
    </subcellularLocation>
</comment>
<evidence type="ECO:0000313" key="9">
    <source>
        <dbReference type="EMBL" id="KAG8564040.1"/>
    </source>
</evidence>
<evidence type="ECO:0000256" key="6">
    <source>
        <dbReference type="ARBA" id="ARBA00035191"/>
    </source>
</evidence>
<dbReference type="PANTHER" id="PTHR13477:SF0">
    <property type="entry name" value="LARGE RIBOSOMAL SUBUNIT PROTEIN ML49"/>
    <property type="match status" value="1"/>
</dbReference>
<keyword evidence="10" id="KW-1185">Reference proteome</keyword>
<sequence>MTSSCDAVRPCWYSKKCAEDDAWRPCFYTQRKTEAGGECGVKMAAPMLRRTALGALNAVIKLQRPCSGSAANVTSQYPGLIESHEEFHYVERLIPPTQVPKPPKHTGVTPSGWIPPKDTPPDLPYVVRRSRMHNIPVYTDITHGNRHMTLIRKIEGDIWALEAEVREFLTNLTGKTPATQVNEINNSIRIKGYYDKELQTWLAEKGF</sequence>
<dbReference type="Proteomes" id="UP000824782">
    <property type="component" value="Unassembled WGS sequence"/>
</dbReference>
<keyword evidence="4" id="KW-0496">Mitochondrion</keyword>
<organism evidence="9 10">
    <name type="scientific">Engystomops pustulosus</name>
    <name type="common">Tungara frog</name>
    <name type="synonym">Physalaemus pustulosus</name>
    <dbReference type="NCBI Taxonomy" id="76066"/>
    <lineage>
        <taxon>Eukaryota</taxon>
        <taxon>Metazoa</taxon>
        <taxon>Chordata</taxon>
        <taxon>Craniata</taxon>
        <taxon>Vertebrata</taxon>
        <taxon>Euteleostomi</taxon>
        <taxon>Amphibia</taxon>
        <taxon>Batrachia</taxon>
        <taxon>Anura</taxon>
        <taxon>Neobatrachia</taxon>
        <taxon>Hyloidea</taxon>
        <taxon>Leptodactylidae</taxon>
        <taxon>Leiuperinae</taxon>
        <taxon>Engystomops</taxon>
    </lineage>
</organism>
<evidence type="ECO:0000313" key="10">
    <source>
        <dbReference type="Proteomes" id="UP000824782"/>
    </source>
</evidence>
<comment type="caution">
    <text evidence="9">The sequence shown here is derived from an EMBL/GenBank/DDBJ whole genome shotgun (WGS) entry which is preliminary data.</text>
</comment>
<evidence type="ECO:0000256" key="2">
    <source>
        <dbReference type="ARBA" id="ARBA00005677"/>
    </source>
</evidence>